<gene>
    <name evidence="1" type="ORF">GDO81_008448</name>
</gene>
<dbReference type="Proteomes" id="UP000824782">
    <property type="component" value="Unassembled WGS sequence"/>
</dbReference>
<keyword evidence="2" id="KW-1185">Reference proteome</keyword>
<evidence type="ECO:0000313" key="2">
    <source>
        <dbReference type="Proteomes" id="UP000824782"/>
    </source>
</evidence>
<sequence>MGPPVYNGYRPRFTALVKLLYNDPKARVRTNLNTFPPPPYLWPGALDMGSHYHLSSSHSPSNPLMWRFATLILFKALLEALS</sequence>
<protein>
    <submittedName>
        <fullName evidence="1">Uncharacterized protein</fullName>
    </submittedName>
</protein>
<evidence type="ECO:0000313" key="1">
    <source>
        <dbReference type="EMBL" id="KAG8583511.1"/>
    </source>
</evidence>
<dbReference type="AlphaFoldDB" id="A0AAV7CFE4"/>
<reference evidence="1" key="1">
    <citation type="thesis" date="2020" institute="ProQuest LLC" country="789 East Eisenhower Parkway, Ann Arbor, MI, USA">
        <title>Comparative Genomics and Chromosome Evolution.</title>
        <authorList>
            <person name="Mudd A.B."/>
        </authorList>
    </citation>
    <scope>NUCLEOTIDE SEQUENCE</scope>
    <source>
        <strain evidence="1">237g6f4</strain>
        <tissue evidence="1">Blood</tissue>
    </source>
</reference>
<name>A0AAV7CFE4_ENGPU</name>
<proteinExistence type="predicted"/>
<accession>A0AAV7CFE4</accession>
<organism evidence="1 2">
    <name type="scientific">Engystomops pustulosus</name>
    <name type="common">Tungara frog</name>
    <name type="synonym">Physalaemus pustulosus</name>
    <dbReference type="NCBI Taxonomy" id="76066"/>
    <lineage>
        <taxon>Eukaryota</taxon>
        <taxon>Metazoa</taxon>
        <taxon>Chordata</taxon>
        <taxon>Craniata</taxon>
        <taxon>Vertebrata</taxon>
        <taxon>Euteleostomi</taxon>
        <taxon>Amphibia</taxon>
        <taxon>Batrachia</taxon>
        <taxon>Anura</taxon>
        <taxon>Neobatrachia</taxon>
        <taxon>Hyloidea</taxon>
        <taxon>Leptodactylidae</taxon>
        <taxon>Leiuperinae</taxon>
        <taxon>Engystomops</taxon>
    </lineage>
</organism>
<comment type="caution">
    <text evidence="1">The sequence shown here is derived from an EMBL/GenBank/DDBJ whole genome shotgun (WGS) entry which is preliminary data.</text>
</comment>
<dbReference type="EMBL" id="WNYA01000003">
    <property type="protein sequence ID" value="KAG8583511.1"/>
    <property type="molecule type" value="Genomic_DNA"/>
</dbReference>